<gene>
    <name evidence="3" type="ORF">B0J15DRAFT_232089</name>
</gene>
<dbReference type="Pfam" id="PF00931">
    <property type="entry name" value="NB-ARC"/>
    <property type="match status" value="1"/>
</dbReference>
<dbReference type="Pfam" id="PF13374">
    <property type="entry name" value="TPR_10"/>
    <property type="match status" value="3"/>
</dbReference>
<comment type="caution">
    <text evidence="3">The sequence shown here is derived from an EMBL/GenBank/DDBJ whole genome shotgun (WGS) entry which is preliminary data.</text>
</comment>
<organism evidence="3 4">
    <name type="scientific">Fusarium solani</name>
    <name type="common">Filamentous fungus</name>
    <dbReference type="NCBI Taxonomy" id="169388"/>
    <lineage>
        <taxon>Eukaryota</taxon>
        <taxon>Fungi</taxon>
        <taxon>Dikarya</taxon>
        <taxon>Ascomycota</taxon>
        <taxon>Pezizomycotina</taxon>
        <taxon>Sordariomycetes</taxon>
        <taxon>Hypocreomycetidae</taxon>
        <taxon>Hypocreales</taxon>
        <taxon>Nectriaceae</taxon>
        <taxon>Fusarium</taxon>
        <taxon>Fusarium solani species complex</taxon>
    </lineage>
</organism>
<dbReference type="InterPro" id="IPR027417">
    <property type="entry name" value="P-loop_NTPase"/>
</dbReference>
<dbReference type="Gene3D" id="3.40.50.300">
    <property type="entry name" value="P-loop containing nucleotide triphosphate hydrolases"/>
    <property type="match status" value="1"/>
</dbReference>
<dbReference type="OrthoDB" id="20872at2759"/>
<dbReference type="Proteomes" id="UP000736672">
    <property type="component" value="Unassembled WGS sequence"/>
</dbReference>
<dbReference type="PANTHER" id="PTHR46082:SF6">
    <property type="entry name" value="AAA+ ATPASE DOMAIN-CONTAINING PROTEIN-RELATED"/>
    <property type="match status" value="1"/>
</dbReference>
<dbReference type="AlphaFoldDB" id="A0A9P9R874"/>
<proteinExistence type="predicted"/>
<feature type="domain" description="NB-ARC" evidence="1">
    <location>
        <begin position="189"/>
        <end position="292"/>
    </location>
</feature>
<reference evidence="3" key="1">
    <citation type="journal article" date="2021" name="Nat. Commun.">
        <title>Genetic determinants of endophytism in the Arabidopsis root mycobiome.</title>
        <authorList>
            <person name="Mesny F."/>
            <person name="Miyauchi S."/>
            <person name="Thiergart T."/>
            <person name="Pickel B."/>
            <person name="Atanasova L."/>
            <person name="Karlsson M."/>
            <person name="Huettel B."/>
            <person name="Barry K.W."/>
            <person name="Haridas S."/>
            <person name="Chen C."/>
            <person name="Bauer D."/>
            <person name="Andreopoulos W."/>
            <person name="Pangilinan J."/>
            <person name="LaButti K."/>
            <person name="Riley R."/>
            <person name="Lipzen A."/>
            <person name="Clum A."/>
            <person name="Drula E."/>
            <person name="Henrissat B."/>
            <person name="Kohler A."/>
            <person name="Grigoriev I.V."/>
            <person name="Martin F.M."/>
            <person name="Hacquard S."/>
        </authorList>
    </citation>
    <scope>NUCLEOTIDE SEQUENCE</scope>
    <source>
        <strain evidence="3">FSSC 5 MPI-SDFR-AT-0091</strain>
    </source>
</reference>
<evidence type="ECO:0000259" key="1">
    <source>
        <dbReference type="Pfam" id="PF00931"/>
    </source>
</evidence>
<dbReference type="PANTHER" id="PTHR46082">
    <property type="entry name" value="ATP/GTP-BINDING PROTEIN-RELATED"/>
    <property type="match status" value="1"/>
</dbReference>
<feature type="domain" description="DUF7779" evidence="2">
    <location>
        <begin position="461"/>
        <end position="543"/>
    </location>
</feature>
<evidence type="ECO:0000313" key="4">
    <source>
        <dbReference type="Proteomes" id="UP000736672"/>
    </source>
</evidence>
<sequence length="827" mass="93082">MADAVSLAASIIAIIDLSAKVVRLCSEYSTAVGNARADITRLQSQLNDLGQCLQGAQRLLNDPNNKSLATSRKLVDSVDSCESELAQVQNRLDPGKARKVMRRFGLRALRWPFDSKEVSGIISNLERYNRTIMWCLQIDQTTILLDIQQKFEGVSLQPRRDESIARKPCFCVPFDRDPDFVDRPDILTWLREQYTGSAGRMALVGMGGFGKSQVAIQFAHHIHDESPQTSVFWVHASSKPRFEEAYRSIAQRLELPRRNDPDIDVLGLVRDWLQTEEAGSWLMVLDNVDDVNLFHPSTNARGNKAANQPTDENTVAKSDQRPLAAYLPKCHSGTILVTSRSMDAAERLTGSQKAIYRISTMDDAQGLHLFRNKLNGDFDRDAAADLLRALDCIPLAITQAAAYINRRAPRASVKTYLDAFRESDKKKGSLLNRDVGDLRRDETVSNSVVRTWQVTFEQIRHERPSAANLLSFMSFFNPQGIPEFVLHNYDTDLTDSEDTDTESGNFEDDLDALRGYSLVSVIATGDVCEMHSLVQFCTRAWLSVVDNADRWRRVFLRAMSRHFPSGAFETWPTCQMLLPHIELVLNEEPPNEDLQNWTCLLAKCAWYMLTTGNHRAAEKLGVKAVETRAKALGEEHPSTLTSMTDLASTYWNQGRWKEAEELQVGVMETTKRVLGEEHPDTLTSMANLASTYWNQGRWKEAEELDVEVIETRKRVLGDEHPSTLTSMANLASTYGSQGRWKEAEELQVGVMETTKRVLGEEHPSTLASMNNLAITWKDQDRTRDALALMRSCIVLRERVLGTDHPHTASSVAVLAEWENMSDLSGKE</sequence>
<name>A0A9P9R874_FUSSL</name>
<dbReference type="SUPFAM" id="SSF52540">
    <property type="entry name" value="P-loop containing nucleoside triphosphate hydrolases"/>
    <property type="match status" value="1"/>
</dbReference>
<dbReference type="Pfam" id="PF25000">
    <property type="entry name" value="DUF7779"/>
    <property type="match status" value="1"/>
</dbReference>
<dbReference type="InterPro" id="IPR011990">
    <property type="entry name" value="TPR-like_helical_dom_sf"/>
</dbReference>
<evidence type="ECO:0000259" key="2">
    <source>
        <dbReference type="Pfam" id="PF25000"/>
    </source>
</evidence>
<dbReference type="InterPro" id="IPR056681">
    <property type="entry name" value="DUF7779"/>
</dbReference>
<evidence type="ECO:0000313" key="3">
    <source>
        <dbReference type="EMBL" id="KAH7268705.1"/>
    </source>
</evidence>
<dbReference type="Pfam" id="PF13424">
    <property type="entry name" value="TPR_12"/>
    <property type="match status" value="1"/>
</dbReference>
<dbReference type="EMBL" id="JAGTJS010000005">
    <property type="protein sequence ID" value="KAH7268705.1"/>
    <property type="molecule type" value="Genomic_DNA"/>
</dbReference>
<dbReference type="InterPro" id="IPR002182">
    <property type="entry name" value="NB-ARC"/>
</dbReference>
<protein>
    <recommendedName>
        <fullName evidence="5">Kinesin light chain</fullName>
    </recommendedName>
</protein>
<evidence type="ECO:0008006" key="5">
    <source>
        <dbReference type="Google" id="ProtNLM"/>
    </source>
</evidence>
<dbReference type="InterPro" id="IPR053137">
    <property type="entry name" value="NLR-like"/>
</dbReference>
<dbReference type="GO" id="GO:0043531">
    <property type="term" value="F:ADP binding"/>
    <property type="evidence" value="ECO:0007669"/>
    <property type="project" value="InterPro"/>
</dbReference>
<keyword evidence="4" id="KW-1185">Reference proteome</keyword>
<accession>A0A9P9R874</accession>
<dbReference type="SUPFAM" id="SSF48452">
    <property type="entry name" value="TPR-like"/>
    <property type="match status" value="2"/>
</dbReference>
<dbReference type="Gene3D" id="1.25.40.10">
    <property type="entry name" value="Tetratricopeptide repeat domain"/>
    <property type="match status" value="2"/>
</dbReference>